<name>A0A1R1BX57_PAEAM</name>
<protein>
    <submittedName>
        <fullName evidence="1">Uncharacterized protein</fullName>
    </submittedName>
</protein>
<organism evidence="1 2">
    <name type="scientific">Paenibacillus amylolyticus</name>
    <dbReference type="NCBI Taxonomy" id="1451"/>
    <lineage>
        <taxon>Bacteria</taxon>
        <taxon>Bacillati</taxon>
        <taxon>Bacillota</taxon>
        <taxon>Bacilli</taxon>
        <taxon>Bacillales</taxon>
        <taxon>Paenibacillaceae</taxon>
        <taxon>Paenibacillus</taxon>
    </lineage>
</organism>
<gene>
    <name evidence="1" type="ORF">BK131_13235</name>
</gene>
<evidence type="ECO:0000313" key="1">
    <source>
        <dbReference type="EMBL" id="OMF14419.1"/>
    </source>
</evidence>
<evidence type="ECO:0000313" key="2">
    <source>
        <dbReference type="Proteomes" id="UP000187134"/>
    </source>
</evidence>
<dbReference type="AlphaFoldDB" id="A0A1R1BX57"/>
<reference evidence="1 2" key="1">
    <citation type="submission" date="2016-11" db="EMBL/GenBank/DDBJ databases">
        <title>Paenibacillus species isolates.</title>
        <authorList>
            <person name="Beno S.M."/>
        </authorList>
    </citation>
    <scope>NUCLEOTIDE SEQUENCE [LARGE SCALE GENOMIC DNA]</scope>
    <source>
        <strain evidence="1 2">FSL H8-0246</strain>
    </source>
</reference>
<dbReference type="EMBL" id="MRTJ01000003">
    <property type="protein sequence ID" value="OMF14419.1"/>
    <property type="molecule type" value="Genomic_DNA"/>
</dbReference>
<sequence>MKINSANIVKEIEEISEKSEKSEESQESQQELTLLHALSKHSVSGLKDLKKEFDPTPIDPKAKKPDLINELLPSIPKESINAIIDKAFNPKIRYTAYIASFDADLPDGEAIVEF</sequence>
<accession>A0A1R1BX57</accession>
<dbReference type="Proteomes" id="UP000187134">
    <property type="component" value="Unassembled WGS sequence"/>
</dbReference>
<dbReference type="OrthoDB" id="9819704at2"/>
<dbReference type="RefSeq" id="WP_076331966.1">
    <property type="nucleotide sequence ID" value="NZ_MRTJ01000003.1"/>
</dbReference>
<comment type="caution">
    <text evidence="1">The sequence shown here is derived from an EMBL/GenBank/DDBJ whole genome shotgun (WGS) entry which is preliminary data.</text>
</comment>
<proteinExistence type="predicted"/>